<evidence type="ECO:0000256" key="5">
    <source>
        <dbReference type="PIRNR" id="PIRNR000898"/>
    </source>
</evidence>
<dbReference type="AlphaFoldDB" id="A0A9D2UGS5"/>
<dbReference type="InterPro" id="IPR029052">
    <property type="entry name" value="Metallo-depent_PP-like"/>
</dbReference>
<evidence type="ECO:0000256" key="3">
    <source>
        <dbReference type="ARBA" id="ARBA00022729"/>
    </source>
</evidence>
<gene>
    <name evidence="9" type="ORF">IAA93_00635</name>
</gene>
<feature type="binding site" evidence="6">
    <location>
        <position position="239"/>
    </location>
    <ligand>
        <name>Fe cation</name>
        <dbReference type="ChEBI" id="CHEBI:24875"/>
        <label>2</label>
    </ligand>
</feature>
<dbReference type="EMBL" id="DWUP01000011">
    <property type="protein sequence ID" value="HJD52225.1"/>
    <property type="molecule type" value="Genomic_DNA"/>
</dbReference>
<feature type="domain" description="Calcineurin-like phosphoesterase" evidence="8">
    <location>
        <begin position="34"/>
        <end position="242"/>
    </location>
</feature>
<organism evidence="9 10">
    <name type="scientific">Candidatus Avibacteroides avistercoris</name>
    <dbReference type="NCBI Taxonomy" id="2840690"/>
    <lineage>
        <taxon>Bacteria</taxon>
        <taxon>Pseudomonadati</taxon>
        <taxon>Bacteroidota</taxon>
        <taxon>Bacteroidia</taxon>
        <taxon>Bacteroidales</taxon>
        <taxon>Bacteroidaceae</taxon>
        <taxon>Bacteroidaceae incertae sedis</taxon>
        <taxon>Candidatus Avibacteroides</taxon>
    </lineage>
</organism>
<accession>A0A9D2UGS5</accession>
<feature type="binding site" evidence="6">
    <location>
        <position position="72"/>
    </location>
    <ligand>
        <name>Fe cation</name>
        <dbReference type="ChEBI" id="CHEBI:24875"/>
        <label>1</label>
    </ligand>
</feature>
<evidence type="ECO:0000259" key="8">
    <source>
        <dbReference type="Pfam" id="PF00149"/>
    </source>
</evidence>
<evidence type="ECO:0000313" key="9">
    <source>
        <dbReference type="EMBL" id="HJD52225.1"/>
    </source>
</evidence>
<dbReference type="InterPro" id="IPR024927">
    <property type="entry name" value="Acid_PPase"/>
</dbReference>
<keyword evidence="4 5" id="KW-0378">Hydrolase</keyword>
<dbReference type="Pfam" id="PF00149">
    <property type="entry name" value="Metallophos"/>
    <property type="match status" value="1"/>
</dbReference>
<dbReference type="Gene3D" id="3.60.21.10">
    <property type="match status" value="1"/>
</dbReference>
<dbReference type="GO" id="GO:0046872">
    <property type="term" value="F:metal ion binding"/>
    <property type="evidence" value="ECO:0007669"/>
    <property type="project" value="UniProtKB-KW"/>
</dbReference>
<feature type="binding site" evidence="6">
    <location>
        <position position="110"/>
    </location>
    <ligand>
        <name>Fe cation</name>
        <dbReference type="ChEBI" id="CHEBI:24875"/>
        <label>2</label>
    </ligand>
</feature>
<evidence type="ECO:0000256" key="2">
    <source>
        <dbReference type="ARBA" id="ARBA00012646"/>
    </source>
</evidence>
<dbReference type="InterPro" id="IPR004843">
    <property type="entry name" value="Calcineurin-like_PHP"/>
</dbReference>
<comment type="caution">
    <text evidence="9">The sequence shown here is derived from an EMBL/GenBank/DDBJ whole genome shotgun (WGS) entry which is preliminary data.</text>
</comment>
<feature type="binding site" evidence="6">
    <location>
        <position position="72"/>
    </location>
    <ligand>
        <name>Fe cation</name>
        <dbReference type="ChEBI" id="CHEBI:24875"/>
        <label>2</label>
    </ligand>
</feature>
<dbReference type="Proteomes" id="UP000787625">
    <property type="component" value="Unassembled WGS sequence"/>
</dbReference>
<dbReference type="PIRSF" id="PIRSF000898">
    <property type="entry name" value="Acid_Ptase_5"/>
    <property type="match status" value="1"/>
</dbReference>
<reference evidence="9" key="2">
    <citation type="submission" date="2021-04" db="EMBL/GenBank/DDBJ databases">
        <authorList>
            <person name="Gilroy R."/>
        </authorList>
    </citation>
    <scope>NUCLEOTIDE SEQUENCE</scope>
    <source>
        <strain evidence="9">MalCec1-1739</strain>
    </source>
</reference>
<sequence>MNRLLTSLLFIACAAIMQAQDAAAWKQLERPLNFYLANDLGRNGYYDQKPIAELMGRMAEAIDIEFVVAAGDVHHFEGVRSVDDPLWMTNYELIYSHPDLMLPWYPILGNHEYRGNTQAVIDYSNVSARWQMPARYYTKVMEEDGITVRLVMTDTPPMIDKYRKDTDKYPDAGKQDLNAQLEWVDSVLTVAKEDWVIVVGHHPIYADTDKNDTERTDMQRRLDTILRKHGNVDFYICGHIHNFQHIRMPESDIDYVVNSSGSLSREVKPVDGTVFCSDATGYSLITVNKDEIDLHMIDRDGKVIHTVKRTK</sequence>
<evidence type="ECO:0000256" key="6">
    <source>
        <dbReference type="PIRSR" id="PIRSR000898-1"/>
    </source>
</evidence>
<dbReference type="PANTHER" id="PTHR10161">
    <property type="entry name" value="TARTRATE-RESISTANT ACID PHOSPHATASE TYPE 5"/>
    <property type="match status" value="1"/>
</dbReference>
<feature type="binding site" evidence="6">
    <location>
        <position position="39"/>
    </location>
    <ligand>
        <name>Fe cation</name>
        <dbReference type="ChEBI" id="CHEBI:24875"/>
        <label>1</label>
    </ligand>
</feature>
<dbReference type="InterPro" id="IPR051558">
    <property type="entry name" value="Metallophosphoesterase_PAP"/>
</dbReference>
<feature type="binding site" evidence="6">
    <location>
        <position position="241"/>
    </location>
    <ligand>
        <name>Fe cation</name>
        <dbReference type="ChEBI" id="CHEBI:24875"/>
        <label>1</label>
    </ligand>
</feature>
<dbReference type="SUPFAM" id="SSF56300">
    <property type="entry name" value="Metallo-dependent phosphatases"/>
    <property type="match status" value="1"/>
</dbReference>
<dbReference type="PANTHER" id="PTHR10161:SF14">
    <property type="entry name" value="TARTRATE-RESISTANT ACID PHOSPHATASE TYPE 5"/>
    <property type="match status" value="1"/>
</dbReference>
<keyword evidence="5 6" id="KW-0408">Iron</keyword>
<comment type="cofactor">
    <cofactor evidence="6">
        <name>Fe cation</name>
        <dbReference type="ChEBI" id="CHEBI:24875"/>
    </cofactor>
    <text evidence="6">Binds 2 iron ions per subunit.</text>
</comment>
<evidence type="ECO:0000256" key="1">
    <source>
        <dbReference type="ARBA" id="ARBA00000032"/>
    </source>
</evidence>
<name>A0A9D2UGS5_9BACT</name>
<feature type="binding site" evidence="6">
    <location>
        <position position="201"/>
    </location>
    <ligand>
        <name>Fe cation</name>
        <dbReference type="ChEBI" id="CHEBI:24875"/>
        <label>2</label>
    </ligand>
</feature>
<comment type="catalytic activity">
    <reaction evidence="1 5">
        <text>a phosphate monoester + H2O = an alcohol + phosphate</text>
        <dbReference type="Rhea" id="RHEA:15017"/>
        <dbReference type="ChEBI" id="CHEBI:15377"/>
        <dbReference type="ChEBI" id="CHEBI:30879"/>
        <dbReference type="ChEBI" id="CHEBI:43474"/>
        <dbReference type="ChEBI" id="CHEBI:67140"/>
        <dbReference type="EC" id="3.1.3.2"/>
    </reaction>
</comment>
<keyword evidence="6" id="KW-0479">Metal-binding</keyword>
<feature type="signal peptide" evidence="7">
    <location>
        <begin position="1"/>
        <end position="19"/>
    </location>
</feature>
<keyword evidence="3 7" id="KW-0732">Signal</keyword>
<evidence type="ECO:0000256" key="4">
    <source>
        <dbReference type="ARBA" id="ARBA00022801"/>
    </source>
</evidence>
<evidence type="ECO:0000313" key="10">
    <source>
        <dbReference type="Proteomes" id="UP000787625"/>
    </source>
</evidence>
<dbReference type="EC" id="3.1.3.2" evidence="2 5"/>
<feature type="chain" id="PRO_5039182844" description="acid phosphatase" evidence="7">
    <location>
        <begin position="20"/>
        <end position="311"/>
    </location>
</feature>
<evidence type="ECO:0000256" key="7">
    <source>
        <dbReference type="SAM" id="SignalP"/>
    </source>
</evidence>
<dbReference type="GO" id="GO:0003993">
    <property type="term" value="F:acid phosphatase activity"/>
    <property type="evidence" value="ECO:0007669"/>
    <property type="project" value="UniProtKB-UniRule"/>
</dbReference>
<protein>
    <recommendedName>
        <fullName evidence="2 5">acid phosphatase</fullName>
        <ecNumber evidence="2 5">3.1.3.2</ecNumber>
    </recommendedName>
</protein>
<proteinExistence type="predicted"/>
<reference evidence="9" key="1">
    <citation type="journal article" date="2021" name="PeerJ">
        <title>Extensive microbial diversity within the chicken gut microbiome revealed by metagenomics and culture.</title>
        <authorList>
            <person name="Gilroy R."/>
            <person name="Ravi A."/>
            <person name="Getino M."/>
            <person name="Pursley I."/>
            <person name="Horton D.L."/>
            <person name="Alikhan N.F."/>
            <person name="Baker D."/>
            <person name="Gharbi K."/>
            <person name="Hall N."/>
            <person name="Watson M."/>
            <person name="Adriaenssens E.M."/>
            <person name="Foster-Nyarko E."/>
            <person name="Jarju S."/>
            <person name="Secka A."/>
            <person name="Antonio M."/>
            <person name="Oren A."/>
            <person name="Chaudhuri R.R."/>
            <person name="La Ragione R."/>
            <person name="Hildebrand F."/>
            <person name="Pallen M.J."/>
        </authorList>
    </citation>
    <scope>NUCLEOTIDE SEQUENCE</scope>
    <source>
        <strain evidence="9">MalCec1-1739</strain>
    </source>
</reference>